<feature type="compositionally biased region" description="Basic and acidic residues" evidence="1">
    <location>
        <begin position="83"/>
        <end position="99"/>
    </location>
</feature>
<keyword evidence="3" id="KW-1185">Reference proteome</keyword>
<comment type="caution">
    <text evidence="2">The sequence shown here is derived from an EMBL/GenBank/DDBJ whole genome shotgun (WGS) entry which is preliminary data.</text>
</comment>
<dbReference type="Proteomes" id="UP000663828">
    <property type="component" value="Unassembled WGS sequence"/>
</dbReference>
<dbReference type="EMBL" id="CAJNOR010002856">
    <property type="protein sequence ID" value="CAF1349264.1"/>
    <property type="molecule type" value="Genomic_DNA"/>
</dbReference>
<feature type="region of interest" description="Disordered" evidence="1">
    <location>
        <begin position="310"/>
        <end position="336"/>
    </location>
</feature>
<evidence type="ECO:0000313" key="2">
    <source>
        <dbReference type="EMBL" id="CAF1349264.1"/>
    </source>
</evidence>
<evidence type="ECO:0000313" key="3">
    <source>
        <dbReference type="Proteomes" id="UP000663828"/>
    </source>
</evidence>
<name>A0A815H4U2_ADIRI</name>
<feature type="compositionally biased region" description="Polar residues" evidence="1">
    <location>
        <begin position="250"/>
        <end position="267"/>
    </location>
</feature>
<organism evidence="2 3">
    <name type="scientific">Adineta ricciae</name>
    <name type="common">Rotifer</name>
    <dbReference type="NCBI Taxonomy" id="249248"/>
    <lineage>
        <taxon>Eukaryota</taxon>
        <taxon>Metazoa</taxon>
        <taxon>Spiralia</taxon>
        <taxon>Gnathifera</taxon>
        <taxon>Rotifera</taxon>
        <taxon>Eurotatoria</taxon>
        <taxon>Bdelloidea</taxon>
        <taxon>Adinetida</taxon>
        <taxon>Adinetidae</taxon>
        <taxon>Adineta</taxon>
    </lineage>
</organism>
<feature type="region of interest" description="Disordered" evidence="1">
    <location>
        <begin position="141"/>
        <end position="164"/>
    </location>
</feature>
<feature type="compositionally biased region" description="Polar residues" evidence="1">
    <location>
        <begin position="310"/>
        <end position="323"/>
    </location>
</feature>
<proteinExistence type="predicted"/>
<reference evidence="2" key="1">
    <citation type="submission" date="2021-02" db="EMBL/GenBank/DDBJ databases">
        <authorList>
            <person name="Nowell W R."/>
        </authorList>
    </citation>
    <scope>NUCLEOTIDE SEQUENCE</scope>
</reference>
<feature type="compositionally biased region" description="Polar residues" evidence="1">
    <location>
        <begin position="152"/>
        <end position="162"/>
    </location>
</feature>
<evidence type="ECO:0000256" key="1">
    <source>
        <dbReference type="SAM" id="MobiDB-lite"/>
    </source>
</evidence>
<gene>
    <name evidence="2" type="ORF">XAT740_LOCUS31392</name>
</gene>
<accession>A0A815H4U2</accession>
<feature type="region of interest" description="Disordered" evidence="1">
    <location>
        <begin position="250"/>
        <end position="278"/>
    </location>
</feature>
<protein>
    <submittedName>
        <fullName evidence="2">Uncharacterized protein</fullName>
    </submittedName>
</protein>
<feature type="region of interest" description="Disordered" evidence="1">
    <location>
        <begin position="210"/>
        <end position="230"/>
    </location>
</feature>
<dbReference type="AlphaFoldDB" id="A0A815H4U2"/>
<feature type="region of interest" description="Disordered" evidence="1">
    <location>
        <begin position="80"/>
        <end position="104"/>
    </location>
</feature>
<sequence length="504" mass="58327">MITETRQSRTRLLQYYERRTRRRHHTLDNATLDKFNFICVPLRLDERRLEPSSSQTNLHVTSSKDFTVCKPVELSSPTRRVRFQFDKNDKHEQNDDRSTKKYSTHRVEFQIPIQKEVNPWLNVDCSSSSAKTRSITTQKIDINHNGPIHPPSMTSYTDLPSTDDSDKTRSQWYKEMYCQIHKPPEHRKDDLDVILVKLPLTHSRYRDYRQRRDGPANPYKPTYTFPDEYDGDLERMEDYIRKSAVPKLNNGSRNFSSSPVRTPTATVNDYPANGKRNPEKITRFSDQLTTSNTSPTIERAKPINVTIASPVTVNSRSNTTHATQPPPLSSSSTDDEQKSIYKRVLRGGDIPPVGLQKRLPKNRVSSSSIQRPLILSNHSSSPSALRLFAYYAVHWEQNQSSQLKGLINNGAHIEINSCLYFQTQSQPVNQTDLDDDDNEWEQTREDGCGYVITYPPHIHPTDNLQIYNFDRKKHFLLTSNDVYKKSKKPFPFLKSPFGKVHQMK</sequence>